<sequence>MPKAERRTSGARAAPYPAIKPGDKPRSTSSTTTPTAKPSTVKSATKTALAEKPSASVNIPPKSKTASKSKKAGPTPVEKPSFEDVAPTNTVEEVEQSTSTKPTPKKKATPKKSSPNKSNDAPPKHGSATSFLELTLPGEATSTVPMHDTCSTLRHKINDLLGKDNKKPENGNPAEKKKDGTLKPFTKASFARAIGCTPKTLDTFLGAKKMMGGAESPVYPAAYIFFEKKRIWEGKKKTAGRLKVEQDRPNGLALRDPNHMRILVRAGENPADFLDEYGQ</sequence>
<evidence type="ECO:0000259" key="2">
    <source>
        <dbReference type="Pfam" id="PF24852"/>
    </source>
</evidence>
<feature type="region of interest" description="Disordered" evidence="1">
    <location>
        <begin position="159"/>
        <end position="180"/>
    </location>
</feature>
<dbReference type="InterPro" id="IPR056143">
    <property type="entry name" value="DUF7726"/>
</dbReference>
<protein>
    <recommendedName>
        <fullName evidence="2">DUF7726 domain-containing protein</fullName>
    </recommendedName>
</protein>
<dbReference type="PANTHER" id="PTHR42339">
    <property type="entry name" value="HISTONE H1"/>
    <property type="match status" value="1"/>
</dbReference>
<dbReference type="EMBL" id="JAFJYH010000065">
    <property type="protein sequence ID" value="KAG4421470.1"/>
    <property type="molecule type" value="Genomic_DNA"/>
</dbReference>
<reference evidence="3" key="1">
    <citation type="submission" date="2021-02" db="EMBL/GenBank/DDBJ databases">
        <title>Genome sequence Cadophora malorum strain M34.</title>
        <authorList>
            <person name="Stefanovic E."/>
            <person name="Vu D."/>
            <person name="Scully C."/>
            <person name="Dijksterhuis J."/>
            <person name="Roader J."/>
            <person name="Houbraken J."/>
        </authorList>
    </citation>
    <scope>NUCLEOTIDE SEQUENCE</scope>
    <source>
        <strain evidence="3">M34</strain>
    </source>
</reference>
<dbReference type="Proteomes" id="UP000664132">
    <property type="component" value="Unassembled WGS sequence"/>
</dbReference>
<evidence type="ECO:0000313" key="3">
    <source>
        <dbReference type="EMBL" id="KAG4421470.1"/>
    </source>
</evidence>
<name>A0A8H7TGZ3_9HELO</name>
<dbReference type="Pfam" id="PF24852">
    <property type="entry name" value="DUF7726"/>
    <property type="match status" value="1"/>
</dbReference>
<proteinExistence type="predicted"/>
<feature type="compositionally biased region" description="Low complexity" evidence="1">
    <location>
        <begin position="111"/>
        <end position="121"/>
    </location>
</feature>
<feature type="region of interest" description="Disordered" evidence="1">
    <location>
        <begin position="1"/>
        <end position="129"/>
    </location>
</feature>
<keyword evidence="4" id="KW-1185">Reference proteome</keyword>
<accession>A0A8H7TGZ3</accession>
<evidence type="ECO:0000313" key="4">
    <source>
        <dbReference type="Proteomes" id="UP000664132"/>
    </source>
</evidence>
<evidence type="ECO:0000256" key="1">
    <source>
        <dbReference type="SAM" id="MobiDB-lite"/>
    </source>
</evidence>
<dbReference type="AlphaFoldDB" id="A0A8H7TGZ3"/>
<organism evidence="3 4">
    <name type="scientific">Cadophora malorum</name>
    <dbReference type="NCBI Taxonomy" id="108018"/>
    <lineage>
        <taxon>Eukaryota</taxon>
        <taxon>Fungi</taxon>
        <taxon>Dikarya</taxon>
        <taxon>Ascomycota</taxon>
        <taxon>Pezizomycotina</taxon>
        <taxon>Leotiomycetes</taxon>
        <taxon>Helotiales</taxon>
        <taxon>Ploettnerulaceae</taxon>
        <taxon>Cadophora</taxon>
    </lineage>
</organism>
<gene>
    <name evidence="3" type="ORF">IFR04_005420</name>
</gene>
<dbReference type="OrthoDB" id="2592504at2759"/>
<feature type="compositionally biased region" description="Low complexity" evidence="1">
    <location>
        <begin position="27"/>
        <end position="43"/>
    </location>
</feature>
<dbReference type="PANTHER" id="PTHR42339:SF1">
    <property type="entry name" value="HISTONE H1"/>
    <property type="match status" value="1"/>
</dbReference>
<comment type="caution">
    <text evidence="3">The sequence shown here is derived from an EMBL/GenBank/DDBJ whole genome shotgun (WGS) entry which is preliminary data.</text>
</comment>
<feature type="domain" description="DUF7726" evidence="2">
    <location>
        <begin position="185"/>
        <end position="236"/>
    </location>
</feature>